<sequence length="909" mass="103312">MIAKLLTKVIGSRNDRTLRRLRKIVKEINNYEPTFEALSDEELKAKTVEFRERLEQGETLDKLLPEAFATVREASKRVYGMRHFDVQLIGGMVLNGGQIAEMRTGEGKTLTATLPAYLNALPGKGVHVVTVNDYLATRDAETNRPLFEFLGMTVGINVPNMPPQAKKEAYEADILYGTNNEFGFDYLRDNMAFRNEDRVQRERFFAVVDEVDSILIDEARTPLIISGPAEDSSDLYTRINLLIPQLQKQDKEDSEEYRGDGHYTVDEKSKQVHLTETGQEFVEELMVKNGLMEEGDTLYSPTNISLLHHVNAALRAHVLFELNVDYIVNDDGEVVIVDEHTGRTMPGRRWSEGLHQAVEAKEGVKIQNENQTLASITFQNYFRLYEKLSGMTGTADTEAFEFQSIYGLETVVIPTNKPMIRNDMPDVVYRTEAEKFAAIIEDIKERVEKGQPSLVGTVSIEKSELLSNALKKAKIKHNVLNAKFHEREAEIVAEAGTPGAVTIATNMAGRGTDIVLGGSWQAKVETLQDPTKEQIDAIKAEWKQVHDQVLDAGGLHIIGTERHESRRIDNQLRGRSGRQGDAGSSRFYLSMEDSLLRIFTSDRMASLIQSGMEEGEAIESKMLSRSIEKAQRKVEGRNFDIRKQLLEYDDVANDQRKVVYELRDELMSVDDISDMIEQNREDVITAIIDEYIPPQSLEDMWDVEGLQERLKADFDLDAPIKEWLEQDDKLYEEALREKIVNLAVEVYKQKEEVVGAQVLRNFEKSVMLQTLDTLWKEHLAAMDHLRQGIHLRGYAQKNPKQEYKRESFELFEGLLEALKTDVITVLSRVRVQQQEEVERMEEQRRAQAEEAARRAQAQHAAAQNPLTEGEEAEEGSSQPMVRDERKVGRNEPCPCGSGKKYKQCHGKID</sequence>
<dbReference type="SUPFAM" id="SSF81767">
    <property type="entry name" value="Pre-protein crosslinking domain of SecA"/>
    <property type="match status" value="1"/>
</dbReference>
<comment type="caution">
    <text evidence="22">The sequence shown here is derived from an EMBL/GenBank/DDBJ whole genome shotgun (WGS) entry which is preliminary data.</text>
</comment>
<evidence type="ECO:0000256" key="16">
    <source>
        <dbReference type="HAMAP-Rule" id="MF_01382"/>
    </source>
</evidence>
<keyword evidence="8" id="KW-0479">Metal-binding</keyword>
<dbReference type="CDD" id="cd17928">
    <property type="entry name" value="DEXDc_SecA"/>
    <property type="match status" value="1"/>
</dbReference>
<keyword evidence="10" id="KW-0862">Zinc</keyword>
<dbReference type="InterPro" id="IPR020937">
    <property type="entry name" value="SecA_CS"/>
</dbReference>
<dbReference type="PROSITE" id="PS51196">
    <property type="entry name" value="SECA_MOTOR_DEAD"/>
    <property type="match status" value="1"/>
</dbReference>
<dbReference type="SUPFAM" id="SSF81886">
    <property type="entry name" value="Helical scaffold and wing domains of SecA"/>
    <property type="match status" value="1"/>
</dbReference>
<evidence type="ECO:0000256" key="9">
    <source>
        <dbReference type="ARBA" id="ARBA00022741"/>
    </source>
</evidence>
<keyword evidence="13 16" id="KW-1278">Translocase</keyword>
<evidence type="ECO:0000256" key="8">
    <source>
        <dbReference type="ARBA" id="ARBA00022723"/>
    </source>
</evidence>
<evidence type="ECO:0000256" key="10">
    <source>
        <dbReference type="ARBA" id="ARBA00022833"/>
    </source>
</evidence>
<dbReference type="InterPro" id="IPR014001">
    <property type="entry name" value="Helicase_ATP-bd"/>
</dbReference>
<evidence type="ECO:0000256" key="12">
    <source>
        <dbReference type="ARBA" id="ARBA00022927"/>
    </source>
</evidence>
<evidence type="ECO:0000256" key="3">
    <source>
        <dbReference type="ARBA" id="ARBA00007650"/>
    </source>
</evidence>
<protein>
    <recommendedName>
        <fullName evidence="16 17">Protein translocase subunit SecA</fullName>
        <ecNumber evidence="16">7.4.2.8</ecNumber>
    </recommendedName>
</protein>
<feature type="domain" description="Helicase ATP-binding" evidence="19">
    <location>
        <begin position="89"/>
        <end position="247"/>
    </location>
</feature>
<dbReference type="SMART" id="SM00958">
    <property type="entry name" value="SecA_PP_bind"/>
    <property type="match status" value="1"/>
</dbReference>
<feature type="region of interest" description="Disordered" evidence="18">
    <location>
        <begin position="834"/>
        <end position="909"/>
    </location>
</feature>
<feature type="binding site" evidence="16">
    <location>
        <position position="513"/>
    </location>
    <ligand>
        <name>ATP</name>
        <dbReference type="ChEBI" id="CHEBI:30616"/>
    </ligand>
</feature>
<keyword evidence="23" id="KW-1185">Reference proteome</keyword>
<evidence type="ECO:0000256" key="2">
    <source>
        <dbReference type="ARBA" id="ARBA00004170"/>
    </source>
</evidence>
<comment type="similarity">
    <text evidence="3 16 17">Belongs to the SecA family.</text>
</comment>
<gene>
    <name evidence="16 22" type="primary">secA</name>
    <name evidence="22" type="ORF">GCM10007906_01660</name>
</gene>
<dbReference type="PANTHER" id="PTHR30612:SF0">
    <property type="entry name" value="CHLOROPLAST PROTEIN-TRANSPORTING ATPASE"/>
    <property type="match status" value="1"/>
</dbReference>
<dbReference type="HAMAP" id="MF_01382">
    <property type="entry name" value="SecA"/>
    <property type="match status" value="1"/>
</dbReference>
<dbReference type="GeneID" id="48229023"/>
<accession>A0ABQ5XVU9</accession>
<dbReference type="EC" id="7.4.2.8" evidence="16"/>
<dbReference type="InterPro" id="IPR004027">
    <property type="entry name" value="SEC_C_motif"/>
</dbReference>
<dbReference type="EMBL" id="BSOE01000003">
    <property type="protein sequence ID" value="GLR02579.1"/>
    <property type="molecule type" value="Genomic_DNA"/>
</dbReference>
<keyword evidence="5 16" id="KW-1003">Cell membrane</keyword>
<evidence type="ECO:0000259" key="21">
    <source>
        <dbReference type="PROSITE" id="PS51196"/>
    </source>
</evidence>
<comment type="subcellular location">
    <subcellularLocation>
        <location evidence="16">Cell membrane</location>
        <topology evidence="16">Peripheral membrane protein</topology>
        <orientation evidence="16">Cytoplasmic side</orientation>
    </subcellularLocation>
    <subcellularLocation>
        <location evidence="16">Cytoplasm</location>
    </subcellularLocation>
    <subcellularLocation>
        <location evidence="2">Membrane</location>
        <topology evidence="2">Peripheral membrane protein</topology>
    </subcellularLocation>
    <text evidence="16">Distribution is 50-50.</text>
</comment>
<dbReference type="InterPro" id="IPR011116">
    <property type="entry name" value="SecA_Wing/Scaffold"/>
</dbReference>
<dbReference type="SUPFAM" id="SSF52540">
    <property type="entry name" value="P-loop containing nucleoside triphosphate hydrolases"/>
    <property type="match status" value="2"/>
</dbReference>
<evidence type="ECO:0000256" key="13">
    <source>
        <dbReference type="ARBA" id="ARBA00022967"/>
    </source>
</evidence>
<comment type="cofactor">
    <cofactor evidence="1">
        <name>Zn(2+)</name>
        <dbReference type="ChEBI" id="CHEBI:29105"/>
    </cofactor>
</comment>
<dbReference type="NCBIfam" id="TIGR00963">
    <property type="entry name" value="secA"/>
    <property type="match status" value="1"/>
</dbReference>
<dbReference type="Pfam" id="PF01043">
    <property type="entry name" value="SecA_PP_bind"/>
    <property type="match status" value="1"/>
</dbReference>
<dbReference type="Gene3D" id="1.10.3060.10">
    <property type="entry name" value="Helical scaffold and wing domains of SecA"/>
    <property type="match status" value="1"/>
</dbReference>
<dbReference type="CDD" id="cd18803">
    <property type="entry name" value="SF2_C_secA"/>
    <property type="match status" value="1"/>
</dbReference>
<feature type="compositionally biased region" description="Basic and acidic residues" evidence="18">
    <location>
        <begin position="836"/>
        <end position="853"/>
    </location>
</feature>
<keyword evidence="6 16" id="KW-0963">Cytoplasm</keyword>
<dbReference type="RefSeq" id="WP_038866278.1">
    <property type="nucleotide sequence ID" value="NZ_BBLD01000027.1"/>
</dbReference>
<dbReference type="PRINTS" id="PR00906">
    <property type="entry name" value="SECA"/>
</dbReference>
<evidence type="ECO:0000256" key="14">
    <source>
        <dbReference type="ARBA" id="ARBA00023010"/>
    </source>
</evidence>
<evidence type="ECO:0000313" key="22">
    <source>
        <dbReference type="EMBL" id="GLR02579.1"/>
    </source>
</evidence>
<dbReference type="PANTHER" id="PTHR30612">
    <property type="entry name" value="SECA INNER MEMBRANE COMPONENT OF SEC PROTEIN SECRETION SYSTEM"/>
    <property type="match status" value="1"/>
</dbReference>
<keyword evidence="12 16" id="KW-0653">Protein transport</keyword>
<evidence type="ECO:0000256" key="18">
    <source>
        <dbReference type="SAM" id="MobiDB-lite"/>
    </source>
</evidence>
<organism evidence="22 23">
    <name type="scientific">Vibrio hyugaensis</name>
    <dbReference type="NCBI Taxonomy" id="1534743"/>
    <lineage>
        <taxon>Bacteria</taxon>
        <taxon>Pseudomonadati</taxon>
        <taxon>Pseudomonadota</taxon>
        <taxon>Gammaproteobacteria</taxon>
        <taxon>Vibrionales</taxon>
        <taxon>Vibrionaceae</taxon>
        <taxon>Vibrio</taxon>
    </lineage>
</organism>
<evidence type="ECO:0000256" key="15">
    <source>
        <dbReference type="ARBA" id="ARBA00023136"/>
    </source>
</evidence>
<evidence type="ECO:0000256" key="4">
    <source>
        <dbReference type="ARBA" id="ARBA00022448"/>
    </source>
</evidence>
<feature type="binding site" evidence="16">
    <location>
        <begin position="105"/>
        <end position="109"/>
    </location>
    <ligand>
        <name>ATP</name>
        <dbReference type="ChEBI" id="CHEBI:30616"/>
    </ligand>
</feature>
<dbReference type="Pfam" id="PF21090">
    <property type="entry name" value="P-loop_SecA"/>
    <property type="match status" value="1"/>
</dbReference>
<feature type="domain" description="Helicase C-terminal" evidence="20">
    <location>
        <begin position="435"/>
        <end position="635"/>
    </location>
</feature>
<evidence type="ECO:0000313" key="23">
    <source>
        <dbReference type="Proteomes" id="UP001156669"/>
    </source>
</evidence>
<keyword evidence="11 16" id="KW-0067">ATP-binding</keyword>
<dbReference type="InterPro" id="IPR014018">
    <property type="entry name" value="SecA_motor_DEAD"/>
</dbReference>
<keyword evidence="7" id="KW-0997">Cell inner membrane</keyword>
<evidence type="ECO:0000259" key="20">
    <source>
        <dbReference type="PROSITE" id="PS51194"/>
    </source>
</evidence>
<dbReference type="InterPro" id="IPR000185">
    <property type="entry name" value="SecA"/>
</dbReference>
<comment type="subunit">
    <text evidence="16">Monomer and homodimer. Part of the essential Sec protein translocation apparatus which comprises SecA, SecYEG and auxiliary proteins SecDF-YajC and YidC.</text>
</comment>
<dbReference type="Proteomes" id="UP001156669">
    <property type="component" value="Unassembled WGS sequence"/>
</dbReference>
<comment type="catalytic activity">
    <reaction evidence="16">
        <text>ATP + H2O + cellular proteinSide 1 = ADP + phosphate + cellular proteinSide 2.</text>
        <dbReference type="EC" id="7.4.2.8"/>
    </reaction>
</comment>
<dbReference type="PROSITE" id="PS01312">
    <property type="entry name" value="SECA"/>
    <property type="match status" value="1"/>
</dbReference>
<feature type="compositionally biased region" description="Basic residues" evidence="18">
    <location>
        <begin position="899"/>
        <end position="909"/>
    </location>
</feature>
<dbReference type="InterPro" id="IPR036670">
    <property type="entry name" value="SecA_X-link_sf"/>
</dbReference>
<evidence type="ECO:0000256" key="6">
    <source>
        <dbReference type="ARBA" id="ARBA00022490"/>
    </source>
</evidence>
<dbReference type="SMART" id="SM00957">
    <property type="entry name" value="SecA_DEAD"/>
    <property type="match status" value="1"/>
</dbReference>
<evidence type="ECO:0000256" key="7">
    <source>
        <dbReference type="ARBA" id="ARBA00022519"/>
    </source>
</evidence>
<keyword evidence="15 16" id="KW-0472">Membrane</keyword>
<dbReference type="PROSITE" id="PS51194">
    <property type="entry name" value="HELICASE_CTER"/>
    <property type="match status" value="1"/>
</dbReference>
<dbReference type="InterPro" id="IPR027417">
    <property type="entry name" value="P-loop_NTPase"/>
</dbReference>
<comment type="function">
    <text evidence="16">Part of the Sec protein translocase complex. Interacts with the SecYEG preprotein conducting channel. Has a central role in coupling the hydrolysis of ATP to the transfer of proteins into and across the cell membrane, serving both as a receptor for the preprotein-SecB complex and as an ATP-driven molecular motor driving the stepwise translocation of polypeptide chains across the membrane.</text>
</comment>
<dbReference type="Pfam" id="PF07517">
    <property type="entry name" value="SecA_DEAD"/>
    <property type="match status" value="1"/>
</dbReference>
<dbReference type="Pfam" id="PF07516">
    <property type="entry name" value="SecA_SW"/>
    <property type="match status" value="1"/>
</dbReference>
<dbReference type="Gene3D" id="3.40.50.300">
    <property type="entry name" value="P-loop containing nucleotide triphosphate hydrolases"/>
    <property type="match status" value="2"/>
</dbReference>
<evidence type="ECO:0000256" key="1">
    <source>
        <dbReference type="ARBA" id="ARBA00001947"/>
    </source>
</evidence>
<dbReference type="InterPro" id="IPR044722">
    <property type="entry name" value="SecA_SF2_C"/>
</dbReference>
<dbReference type="NCBIfam" id="NF009538">
    <property type="entry name" value="PRK12904.1"/>
    <property type="match status" value="1"/>
</dbReference>
<dbReference type="Pfam" id="PF02810">
    <property type="entry name" value="SEC-C"/>
    <property type="match status" value="1"/>
</dbReference>
<evidence type="ECO:0000259" key="19">
    <source>
        <dbReference type="PROSITE" id="PS51192"/>
    </source>
</evidence>
<dbReference type="InterPro" id="IPR011130">
    <property type="entry name" value="SecA_preprotein_X-link_dom"/>
</dbReference>
<evidence type="ECO:0000256" key="17">
    <source>
        <dbReference type="RuleBase" id="RU003874"/>
    </source>
</evidence>
<reference evidence="23" key="1">
    <citation type="journal article" date="2019" name="Int. J. Syst. Evol. Microbiol.">
        <title>The Global Catalogue of Microorganisms (GCM) 10K type strain sequencing project: providing services to taxonomists for standard genome sequencing and annotation.</title>
        <authorList>
            <consortium name="The Broad Institute Genomics Platform"/>
            <consortium name="The Broad Institute Genome Sequencing Center for Infectious Disease"/>
            <person name="Wu L."/>
            <person name="Ma J."/>
        </authorList>
    </citation>
    <scope>NUCLEOTIDE SEQUENCE [LARGE SCALE GENOMIC DNA]</scope>
    <source>
        <strain evidence="23">NBRC 110633</strain>
    </source>
</reference>
<keyword evidence="14 16" id="KW-0811">Translocation</keyword>
<feature type="binding site" evidence="16">
    <location>
        <position position="87"/>
    </location>
    <ligand>
        <name>ATP</name>
        <dbReference type="ChEBI" id="CHEBI:30616"/>
    </ligand>
</feature>
<name>A0ABQ5XVU9_9VIBR</name>
<proteinExistence type="inferred from homology"/>
<evidence type="ECO:0000256" key="11">
    <source>
        <dbReference type="ARBA" id="ARBA00022840"/>
    </source>
</evidence>
<evidence type="ECO:0000256" key="5">
    <source>
        <dbReference type="ARBA" id="ARBA00022475"/>
    </source>
</evidence>
<dbReference type="InterPro" id="IPR001650">
    <property type="entry name" value="Helicase_C-like"/>
</dbReference>
<feature type="compositionally biased region" description="Low complexity" evidence="18">
    <location>
        <begin position="854"/>
        <end position="863"/>
    </location>
</feature>
<keyword evidence="9 16" id="KW-0547">Nucleotide-binding</keyword>
<dbReference type="Gene3D" id="3.90.1440.10">
    <property type="entry name" value="SecA, preprotein cross-linking domain"/>
    <property type="match status" value="1"/>
</dbReference>
<feature type="domain" description="SecA family profile" evidence="21">
    <location>
        <begin position="3"/>
        <end position="619"/>
    </location>
</feature>
<dbReference type="InterPro" id="IPR011115">
    <property type="entry name" value="SecA_DEAD"/>
</dbReference>
<dbReference type="InterPro" id="IPR036266">
    <property type="entry name" value="SecA_Wing/Scaffold_sf"/>
</dbReference>
<dbReference type="PROSITE" id="PS51192">
    <property type="entry name" value="HELICASE_ATP_BIND_1"/>
    <property type="match status" value="1"/>
</dbReference>
<keyword evidence="4 16" id="KW-0813">Transport</keyword>